<reference evidence="1 2" key="1">
    <citation type="submission" date="2017-09" db="EMBL/GenBank/DDBJ databases">
        <title>Large-scale bioinformatics analysis of Bacillus genomes uncovers conserved roles of natural products in bacterial physiology.</title>
        <authorList>
            <consortium name="Agbiome Team Llc"/>
            <person name="Bleich R.M."/>
            <person name="Kirk G.J."/>
            <person name="Santa Maria K.C."/>
            <person name="Allen S.E."/>
            <person name="Farag S."/>
            <person name="Shank E.A."/>
            <person name="Bowers A."/>
        </authorList>
    </citation>
    <scope>NUCLEOTIDE SEQUENCE [LARGE SCALE GENOMIC DNA]</scope>
    <source>
        <strain evidence="1 2">AFS027647</strain>
    </source>
</reference>
<name>A0A9X6UC56_BACCE</name>
<sequence>MRLCHTSITMESLSTMKGFNELTQGEERIENMLLDNCLKLRGQNVGFKKTRTDVVTNEFSRNTLEDFVNMAVTDCHTNEFLLMGMRTQAERIIRYEVPINWVEDFAETVKTAVAQFGFEETCNGIERYFKCGTLGTVKSTYKVARKYLDEGVIPFESKPN</sequence>
<dbReference type="Proteomes" id="UP000220691">
    <property type="component" value="Unassembled WGS sequence"/>
</dbReference>
<accession>A0A9X6UC56</accession>
<gene>
    <name evidence="1" type="ORF">CN553_12110</name>
</gene>
<dbReference type="EMBL" id="NUAN01000071">
    <property type="protein sequence ID" value="PEN97788.1"/>
    <property type="molecule type" value="Genomic_DNA"/>
</dbReference>
<organism evidence="1 2">
    <name type="scientific">Bacillus cereus</name>
    <dbReference type="NCBI Taxonomy" id="1396"/>
    <lineage>
        <taxon>Bacteria</taxon>
        <taxon>Bacillati</taxon>
        <taxon>Bacillota</taxon>
        <taxon>Bacilli</taxon>
        <taxon>Bacillales</taxon>
        <taxon>Bacillaceae</taxon>
        <taxon>Bacillus</taxon>
        <taxon>Bacillus cereus group</taxon>
    </lineage>
</organism>
<comment type="caution">
    <text evidence="1">The sequence shown here is derived from an EMBL/GenBank/DDBJ whole genome shotgun (WGS) entry which is preliminary data.</text>
</comment>
<dbReference type="AlphaFoldDB" id="A0A9X6UC56"/>
<evidence type="ECO:0000313" key="2">
    <source>
        <dbReference type="Proteomes" id="UP000220691"/>
    </source>
</evidence>
<evidence type="ECO:0000313" key="1">
    <source>
        <dbReference type="EMBL" id="PEN97788.1"/>
    </source>
</evidence>
<proteinExistence type="predicted"/>
<protein>
    <submittedName>
        <fullName evidence="1">Uncharacterized protein</fullName>
    </submittedName>
</protein>